<dbReference type="Pfam" id="PF10707">
    <property type="entry name" value="YrbL-PhoP_reg"/>
    <property type="match status" value="1"/>
</dbReference>
<organism evidence="1 2">
    <name type="scientific">Shimwellia blattae (strain ATCC 29907 / DSM 4481 / JCM 1650 / NBRC 105725 / CDC 9005-74)</name>
    <name type="common">Escherichia blattae</name>
    <dbReference type="NCBI Taxonomy" id="630626"/>
    <lineage>
        <taxon>Bacteria</taxon>
        <taxon>Pseudomonadati</taxon>
        <taxon>Pseudomonadota</taxon>
        <taxon>Gammaproteobacteria</taxon>
        <taxon>Enterobacterales</taxon>
        <taxon>Enterobacteriaceae</taxon>
        <taxon>Shimwellia</taxon>
    </lineage>
</organism>
<dbReference type="Proteomes" id="UP000001955">
    <property type="component" value="Chromosome"/>
</dbReference>
<name>I2B8Q9_SHIBC</name>
<dbReference type="AlphaFoldDB" id="I2B8Q9"/>
<dbReference type="RefSeq" id="WP_002443854.1">
    <property type="nucleotide sequence ID" value="NC_017910.1"/>
</dbReference>
<gene>
    <name evidence="1" type="ordered locus">EBL_c18190</name>
</gene>
<evidence type="ECO:0000313" key="2">
    <source>
        <dbReference type="Proteomes" id="UP000001955"/>
    </source>
</evidence>
<proteinExistence type="predicted"/>
<keyword evidence="2" id="KW-1185">Reference proteome</keyword>
<accession>K6UVE4</accession>
<reference evidence="1 2" key="1">
    <citation type="journal article" date="2012" name="J. Bacteriol.">
        <title>Complete genome sequence of the B12-producing Shimwellia blattae strain DSM 4481, isolated from a cockroach.</title>
        <authorList>
            <person name="Brzuszkiewicz E."/>
            <person name="Waschkowitz T."/>
            <person name="Wiezer A."/>
            <person name="Daniel R."/>
        </authorList>
    </citation>
    <scope>NUCLEOTIDE SEQUENCE [LARGE SCALE GENOMIC DNA]</scope>
    <source>
        <strain evidence="2">ATCC 29907 / DSM 4481 / JCM 1650 / NBRC 105725 / CDC 9005-74</strain>
    </source>
</reference>
<protein>
    <recommendedName>
        <fullName evidence="3">PhoP regulatory network protein YrbL</fullName>
    </recommendedName>
</protein>
<dbReference type="eggNOG" id="COG0515">
    <property type="taxonomic scope" value="Bacteria"/>
</dbReference>
<dbReference type="InterPro" id="IPR011009">
    <property type="entry name" value="Kinase-like_dom_sf"/>
</dbReference>
<dbReference type="STRING" id="630626.EBL_c18190"/>
<dbReference type="PATRIC" id="fig|630626.3.peg.1764"/>
<dbReference type="InterPro" id="IPR019647">
    <property type="entry name" value="PhoP_reg_network_YrbL"/>
</dbReference>
<dbReference type="KEGG" id="ebt:EBL_c18190"/>
<evidence type="ECO:0000313" key="1">
    <source>
        <dbReference type="EMBL" id="AFJ46913.1"/>
    </source>
</evidence>
<dbReference type="NCBIfam" id="NF007671">
    <property type="entry name" value="PRK10345.1"/>
    <property type="match status" value="1"/>
</dbReference>
<sequence length="220" mass="25224">MQLNLSTPIGKGRHRQCYAHPANQNLCIKIVHSLAHGGDKELNRELKYYRHLQARTINWDILPRYHGQVATDQGTGYVYDLVRDYNGDVSRDLGFYLNLGQQENNFAWLTPLLAMLRLQLAQNRIVTMTLKPGNILVKRISQDQAILVIVDNIGEASLIPAASYIPYFYAKKMTRIWRRFMQLLEKYGYNAPLAITRADKKQLHSWPAQSTPALPAPAHR</sequence>
<dbReference type="SUPFAM" id="SSF56112">
    <property type="entry name" value="Protein kinase-like (PK-like)"/>
    <property type="match status" value="1"/>
</dbReference>
<dbReference type="HOGENOM" id="CLU_076352_3_1_6"/>
<dbReference type="OrthoDB" id="595236at2"/>
<dbReference type="EMBL" id="CP001560">
    <property type="protein sequence ID" value="AFJ46913.1"/>
    <property type="molecule type" value="Genomic_DNA"/>
</dbReference>
<accession>I2B8Q9</accession>
<evidence type="ECO:0008006" key="3">
    <source>
        <dbReference type="Google" id="ProtNLM"/>
    </source>
</evidence>